<evidence type="ECO:0000256" key="3">
    <source>
        <dbReference type="ARBA" id="ARBA00022723"/>
    </source>
</evidence>
<dbReference type="PANTHER" id="PTHR43273:SF3">
    <property type="entry name" value="ANAEROBIC SULFATASE-MATURATING ENZYME HOMOLOG ASLB-RELATED"/>
    <property type="match status" value="1"/>
</dbReference>
<accession>A0A097ASL4</accession>
<evidence type="ECO:0000313" key="9">
    <source>
        <dbReference type="Proteomes" id="UP000029669"/>
    </source>
</evidence>
<comment type="cofactor">
    <cofactor evidence="1">
        <name>[4Fe-4S] cluster</name>
        <dbReference type="ChEBI" id="CHEBI:49883"/>
    </cofactor>
</comment>
<evidence type="ECO:0000256" key="2">
    <source>
        <dbReference type="ARBA" id="ARBA00022691"/>
    </source>
</evidence>
<dbReference type="PANTHER" id="PTHR43273">
    <property type="entry name" value="ANAEROBIC SULFATASE-MATURATING ENZYME HOMOLOG ASLB-RELATED"/>
    <property type="match status" value="1"/>
</dbReference>
<name>A0A097ASL4_THEKI</name>
<reference evidence="9" key="1">
    <citation type="journal article" date="2015" name="Genome Announc.">
        <title>Whole-Genome Sequences of 80 Environmental and Clinical Isolates of Burkholderia pseudomallei.</title>
        <authorList>
            <person name="Johnson S.L."/>
            <person name="Baker A.L."/>
            <person name="Chain P.S."/>
            <person name="Currie B.J."/>
            <person name="Daligault H.E."/>
            <person name="Davenport K.W."/>
            <person name="Davis C.B."/>
            <person name="Inglis T.J."/>
            <person name="Kaestli M."/>
            <person name="Koren S."/>
            <person name="Mayo M."/>
            <person name="Merritt A.J."/>
            <person name="Price E.P."/>
            <person name="Sarovich D.S."/>
            <person name="Warner J."/>
            <person name="Rosovitz M.J."/>
        </authorList>
    </citation>
    <scope>NUCLEOTIDE SEQUENCE [LARGE SCALE GENOMIC DNA]</scope>
    <source>
        <strain evidence="9">DSM 2030</strain>
    </source>
</reference>
<evidence type="ECO:0000256" key="6">
    <source>
        <dbReference type="ARBA" id="ARBA00023601"/>
    </source>
</evidence>
<dbReference type="EMBL" id="CP009170">
    <property type="protein sequence ID" value="AIS52808.1"/>
    <property type="molecule type" value="Genomic_DNA"/>
</dbReference>
<dbReference type="Pfam" id="PF04055">
    <property type="entry name" value="Radical_SAM"/>
    <property type="match status" value="1"/>
</dbReference>
<keyword evidence="2" id="KW-0949">S-adenosyl-L-methionine</keyword>
<dbReference type="InterPro" id="IPR013785">
    <property type="entry name" value="Aldolase_TIM"/>
</dbReference>
<dbReference type="GO" id="GO:0051536">
    <property type="term" value="F:iron-sulfur cluster binding"/>
    <property type="evidence" value="ECO:0007669"/>
    <property type="project" value="UniProtKB-KW"/>
</dbReference>
<protein>
    <submittedName>
        <fullName evidence="8">Radical SAM domain-containing protein</fullName>
    </submittedName>
</protein>
<dbReference type="HOGENOM" id="CLU_009273_3_0_9"/>
<feature type="domain" description="Radical SAM core" evidence="7">
    <location>
        <begin position="1"/>
        <end position="200"/>
    </location>
</feature>
<dbReference type="Pfam" id="PF13186">
    <property type="entry name" value="SPASM"/>
    <property type="match status" value="1"/>
</dbReference>
<keyword evidence="5" id="KW-0411">Iron-sulfur</keyword>
<dbReference type="PROSITE" id="PS51918">
    <property type="entry name" value="RADICAL_SAM"/>
    <property type="match status" value="1"/>
</dbReference>
<organism evidence="8 9">
    <name type="scientific">Thermoanaerobacter kivui</name>
    <name type="common">Acetogenium kivui</name>
    <dbReference type="NCBI Taxonomy" id="2325"/>
    <lineage>
        <taxon>Bacteria</taxon>
        <taxon>Bacillati</taxon>
        <taxon>Bacillota</taxon>
        <taxon>Clostridia</taxon>
        <taxon>Thermoanaerobacterales</taxon>
        <taxon>Thermoanaerobacteraceae</taxon>
        <taxon>Thermoanaerobacter</taxon>
    </lineage>
</organism>
<sequence>MSWDTAESILKFIKKQNKENSHMFLVQFTGGEPLLNLPLIERFVKESRKEGLSCIFQIQTNGTLLNDINISKLKNLDIGIGVSIDGVPEVNDIMRPYRNRCSRSSTVDVLKGMELLKESGICVNVTSVLTKKSLLNLNKFIDLVYYIGNVKGISFNVLRPTGNAFDMSVPSEEEIALNVKAALKRADMHEKITNRTITFKFLERLKKYGYREECRTFNGNSIFINPNGEVYPCPSLAGQEDFYIGNIMDEDFQIKTYIGKCPYIQQCRMLDRIFCFSHGYT</sequence>
<dbReference type="GO" id="GO:0046872">
    <property type="term" value="F:metal ion binding"/>
    <property type="evidence" value="ECO:0007669"/>
    <property type="project" value="UniProtKB-KW"/>
</dbReference>
<dbReference type="CDD" id="cd01335">
    <property type="entry name" value="Radical_SAM"/>
    <property type="match status" value="1"/>
</dbReference>
<evidence type="ECO:0000256" key="1">
    <source>
        <dbReference type="ARBA" id="ARBA00001966"/>
    </source>
</evidence>
<dbReference type="InterPro" id="IPR007197">
    <property type="entry name" value="rSAM"/>
</dbReference>
<keyword evidence="4" id="KW-0408">Iron</keyword>
<keyword evidence="3" id="KW-0479">Metal-binding</keyword>
<evidence type="ECO:0000256" key="4">
    <source>
        <dbReference type="ARBA" id="ARBA00023004"/>
    </source>
</evidence>
<dbReference type="STRING" id="2325.TKV_c16540"/>
<dbReference type="eggNOG" id="COG0641">
    <property type="taxonomic scope" value="Bacteria"/>
</dbReference>
<dbReference type="InterPro" id="IPR023867">
    <property type="entry name" value="Sulphatase_maturase_rSAM"/>
</dbReference>
<proteinExistence type="inferred from homology"/>
<dbReference type="GO" id="GO:0016491">
    <property type="term" value="F:oxidoreductase activity"/>
    <property type="evidence" value="ECO:0007669"/>
    <property type="project" value="InterPro"/>
</dbReference>
<dbReference type="SUPFAM" id="SSF102114">
    <property type="entry name" value="Radical SAM enzymes"/>
    <property type="match status" value="1"/>
</dbReference>
<dbReference type="InterPro" id="IPR058240">
    <property type="entry name" value="rSAM_sf"/>
</dbReference>
<evidence type="ECO:0000256" key="5">
    <source>
        <dbReference type="ARBA" id="ARBA00023014"/>
    </source>
</evidence>
<dbReference type="KEGG" id="tki:TKV_c16540"/>
<evidence type="ECO:0000313" key="8">
    <source>
        <dbReference type="EMBL" id="AIS52808.1"/>
    </source>
</evidence>
<gene>
    <name evidence="8" type="ORF">TKV_c16540</name>
</gene>
<dbReference type="Gene3D" id="3.20.20.70">
    <property type="entry name" value="Aldolase class I"/>
    <property type="match status" value="1"/>
</dbReference>
<keyword evidence="9" id="KW-1185">Reference proteome</keyword>
<comment type="similarity">
    <text evidence="6">Belongs to the radical SAM superfamily. Anaerobic sulfatase-maturating enzyme family.</text>
</comment>
<dbReference type="InterPro" id="IPR023885">
    <property type="entry name" value="4Fe4S-binding_SPASM_dom"/>
</dbReference>
<dbReference type="Proteomes" id="UP000029669">
    <property type="component" value="Chromosome"/>
</dbReference>
<evidence type="ECO:0000259" key="7">
    <source>
        <dbReference type="PROSITE" id="PS51918"/>
    </source>
</evidence>
<dbReference type="AlphaFoldDB" id="A0A097ASL4"/>